<sequence>MRAVDIDTDIAIIGAGPAGAVAAALLAERGRHVRVIEASHFPRFAIGESLLPQCLDDLQRSGLDGVIAAAGFQHKGGARFVRGAERVDIDFSDKSCAGPGRAWQVERADFDQRLIEAAAARGAETRFGERAVAFDADPVRPAVTIERDDGQRYRLGARLVLDASGFAQLLPRLEGTRSEAHLSARRALFSHLSLKTPAPGFQRDSIQIGLSDSAALWYWLIPFSSGRASLGFVGETSQASALNDGGDPSDAFRACLAQFEELGEWLDTRHFHRPVAALDDYSRNTRSLIGPGYRLLGNAGEFLDPIFSSGVTVAVRSACLAAPLIDRQLDDEAVDWQREWEQPLRRGIDVFRAFVEAWYDGRLPAIIFHPEPPDWLRRPISAVLAGYVWDTDNPFVARPRRHLDTLAALCGYAS</sequence>
<dbReference type="EMBL" id="JBHLVX010000005">
    <property type="protein sequence ID" value="MFC0266689.1"/>
    <property type="molecule type" value="Genomic_DNA"/>
</dbReference>
<dbReference type="Proteomes" id="UP001589814">
    <property type="component" value="Unassembled WGS sequence"/>
</dbReference>
<dbReference type="InterPro" id="IPR050816">
    <property type="entry name" value="Flavin-dep_Halogenase_NPB"/>
</dbReference>
<proteinExistence type="predicted"/>
<dbReference type="Pfam" id="PF01494">
    <property type="entry name" value="FAD_binding_3"/>
    <property type="match status" value="1"/>
</dbReference>
<dbReference type="GO" id="GO:0016491">
    <property type="term" value="F:oxidoreductase activity"/>
    <property type="evidence" value="ECO:0007669"/>
    <property type="project" value="UniProtKB-KW"/>
</dbReference>
<feature type="domain" description="FAD-binding" evidence="1">
    <location>
        <begin position="7"/>
        <end position="167"/>
    </location>
</feature>
<dbReference type="PANTHER" id="PTHR43747">
    <property type="entry name" value="FAD-BINDING PROTEIN"/>
    <property type="match status" value="1"/>
</dbReference>
<evidence type="ECO:0000259" key="1">
    <source>
        <dbReference type="Pfam" id="PF01494"/>
    </source>
</evidence>
<keyword evidence="3" id="KW-1185">Reference proteome</keyword>
<evidence type="ECO:0000313" key="2">
    <source>
        <dbReference type="EMBL" id="MFC0266689.1"/>
    </source>
</evidence>
<protein>
    <submittedName>
        <fullName evidence="2">NAD(P)/FAD-dependent oxidoreductase</fullName>
        <ecNumber evidence="2">1.-.-.-</ecNumber>
    </submittedName>
</protein>
<dbReference type="EC" id="1.-.-.-" evidence="2"/>
<organism evidence="2 3">
    <name type="scientific">Kushneria aurantia</name>
    <dbReference type="NCBI Taxonomy" id="504092"/>
    <lineage>
        <taxon>Bacteria</taxon>
        <taxon>Pseudomonadati</taxon>
        <taxon>Pseudomonadota</taxon>
        <taxon>Gammaproteobacteria</taxon>
        <taxon>Oceanospirillales</taxon>
        <taxon>Halomonadaceae</taxon>
        <taxon>Kushneria</taxon>
    </lineage>
</organism>
<dbReference type="RefSeq" id="WP_019951251.1">
    <property type="nucleotide sequence ID" value="NZ_JBHLVX010000005.1"/>
</dbReference>
<dbReference type="SUPFAM" id="SSF51905">
    <property type="entry name" value="FAD/NAD(P)-binding domain"/>
    <property type="match status" value="1"/>
</dbReference>
<dbReference type="InterPro" id="IPR036188">
    <property type="entry name" value="FAD/NAD-bd_sf"/>
</dbReference>
<gene>
    <name evidence="2" type="ORF">ACFFHW_01540</name>
</gene>
<evidence type="ECO:0000313" key="3">
    <source>
        <dbReference type="Proteomes" id="UP001589814"/>
    </source>
</evidence>
<dbReference type="PANTHER" id="PTHR43747:SF1">
    <property type="entry name" value="SLR1998 PROTEIN"/>
    <property type="match status" value="1"/>
</dbReference>
<comment type="caution">
    <text evidence="2">The sequence shown here is derived from an EMBL/GenBank/DDBJ whole genome shotgun (WGS) entry which is preliminary data.</text>
</comment>
<dbReference type="Gene3D" id="3.50.50.60">
    <property type="entry name" value="FAD/NAD(P)-binding domain"/>
    <property type="match status" value="1"/>
</dbReference>
<accession>A0ABV6FZ63</accession>
<dbReference type="InterPro" id="IPR002938">
    <property type="entry name" value="FAD-bd"/>
</dbReference>
<reference evidence="2 3" key="1">
    <citation type="submission" date="2024-09" db="EMBL/GenBank/DDBJ databases">
        <authorList>
            <person name="Sun Q."/>
            <person name="Mori K."/>
        </authorList>
    </citation>
    <scope>NUCLEOTIDE SEQUENCE [LARGE SCALE GENOMIC DNA]</scope>
    <source>
        <strain evidence="2 3">CCM 7415</strain>
    </source>
</reference>
<name>A0ABV6FZ63_9GAMM</name>
<keyword evidence="2" id="KW-0560">Oxidoreductase</keyword>